<dbReference type="InterPro" id="IPR037475">
    <property type="entry name" value="Sos7"/>
</dbReference>
<feature type="domain" description="Kinetochore protein Sos7 coiled-coil" evidence="2">
    <location>
        <begin position="68"/>
        <end position="143"/>
    </location>
</feature>
<evidence type="ECO:0000259" key="2">
    <source>
        <dbReference type="Pfam" id="PF20882"/>
    </source>
</evidence>
<evidence type="ECO:0000256" key="1">
    <source>
        <dbReference type="SAM" id="Coils"/>
    </source>
</evidence>
<evidence type="ECO:0000313" key="4">
    <source>
        <dbReference type="Proteomes" id="UP000518752"/>
    </source>
</evidence>
<dbReference type="GO" id="GO:0000776">
    <property type="term" value="C:kinetochore"/>
    <property type="evidence" value="ECO:0007669"/>
    <property type="project" value="InterPro"/>
</dbReference>
<keyword evidence="1" id="KW-0175">Coiled coil</keyword>
<reference evidence="3 4" key="1">
    <citation type="journal article" date="2020" name="ISME J.">
        <title>Uncovering the hidden diversity of litter-decomposition mechanisms in mushroom-forming fungi.</title>
        <authorList>
            <person name="Floudas D."/>
            <person name="Bentzer J."/>
            <person name="Ahren D."/>
            <person name="Johansson T."/>
            <person name="Persson P."/>
            <person name="Tunlid A."/>
        </authorList>
    </citation>
    <scope>NUCLEOTIDE SEQUENCE [LARGE SCALE GENOMIC DNA]</scope>
    <source>
        <strain evidence="3 4">CBS 406.79</strain>
    </source>
</reference>
<dbReference type="PANTHER" id="PTHR37329:SF1">
    <property type="entry name" value="KINETOCHORE PROTEIN SOS7"/>
    <property type="match status" value="1"/>
</dbReference>
<feature type="coiled-coil region" evidence="1">
    <location>
        <begin position="153"/>
        <end position="222"/>
    </location>
</feature>
<dbReference type="Pfam" id="PF20882">
    <property type="entry name" value="Sos7"/>
    <property type="match status" value="1"/>
</dbReference>
<accession>A0A8H5MB86</accession>
<dbReference type="AlphaFoldDB" id="A0A8H5MB86"/>
<dbReference type="GO" id="GO:0051315">
    <property type="term" value="P:attachment of mitotic spindle microtubules to kinetochore"/>
    <property type="evidence" value="ECO:0007669"/>
    <property type="project" value="TreeGrafter"/>
</dbReference>
<dbReference type="Proteomes" id="UP000518752">
    <property type="component" value="Unassembled WGS sequence"/>
</dbReference>
<dbReference type="EMBL" id="JAACJN010000033">
    <property type="protein sequence ID" value="KAF5387291.1"/>
    <property type="molecule type" value="Genomic_DNA"/>
</dbReference>
<name>A0A8H5MB86_9AGAR</name>
<dbReference type="OrthoDB" id="18959at2759"/>
<gene>
    <name evidence="3" type="ORF">D9757_005807</name>
</gene>
<keyword evidence="4" id="KW-1185">Reference proteome</keyword>
<sequence length="352" mass="39960">MEQEKHLNAAQSLQTLFNSTNSSLGILSNVTDLNSHKFDTDDNLSDTEDLDNKDPAVIAVDVSFQMSYLRKLKYQYLEQNAKHKYVKSIVSDIDDAPIVSDDQNKQLEREKLEQKETLKMAKGSLAELYSDVRMLAPMVEEDYVRVKQATTKAAELAQKIIDARLALSRLRQTHPHPRITIQTADKKLEDQVMEMQNLADEKQAVEDKVQEIKGKLKSETLEAEGVKMQRHEIEKTVKISESVEDDRRFVPLYDWITNSLMLHRSMQGLEEFEAASENELRLRYCIDTLNGCTRPLTITLLFVPNTRQLATVNVQGLEGSKLNLADIIDSYVQMNSVPGVVGTILAYGREQG</sequence>
<dbReference type="InterPro" id="IPR048781">
    <property type="entry name" value="Sos7_CC"/>
</dbReference>
<evidence type="ECO:0000313" key="3">
    <source>
        <dbReference type="EMBL" id="KAF5387291.1"/>
    </source>
</evidence>
<dbReference type="PANTHER" id="PTHR37329">
    <property type="entry name" value="KINETOCHORE PROTEIN SOS7"/>
    <property type="match status" value="1"/>
</dbReference>
<comment type="caution">
    <text evidence="3">The sequence shown here is derived from an EMBL/GenBank/DDBJ whole genome shotgun (WGS) entry which is preliminary data.</text>
</comment>
<dbReference type="GO" id="GO:0034501">
    <property type="term" value="P:protein localization to kinetochore"/>
    <property type="evidence" value="ECO:0007669"/>
    <property type="project" value="InterPro"/>
</dbReference>
<organism evidence="3 4">
    <name type="scientific">Collybiopsis confluens</name>
    <dbReference type="NCBI Taxonomy" id="2823264"/>
    <lineage>
        <taxon>Eukaryota</taxon>
        <taxon>Fungi</taxon>
        <taxon>Dikarya</taxon>
        <taxon>Basidiomycota</taxon>
        <taxon>Agaricomycotina</taxon>
        <taxon>Agaricomycetes</taxon>
        <taxon>Agaricomycetidae</taxon>
        <taxon>Agaricales</taxon>
        <taxon>Marasmiineae</taxon>
        <taxon>Omphalotaceae</taxon>
        <taxon>Collybiopsis</taxon>
    </lineage>
</organism>
<proteinExistence type="predicted"/>
<protein>
    <recommendedName>
        <fullName evidence="2">Kinetochore protein Sos7 coiled-coil domain-containing protein</fullName>
    </recommendedName>
</protein>